<comment type="function">
    <text evidence="13">Primarily acts as an independent SigF regulator that is sensitive to the osmosensory signal, mediating the cross talk of PknD with the SigF regulon. Possesses both phosphatase and kinase activities. The kinase domain functions as a classic anti-sigma factor-like kinase to phosphorylate the anti-anti-sigma factor domain at the canonical regulatory site, and the phosphatase domain antagonizes this activity.</text>
</comment>
<evidence type="ECO:0000256" key="5">
    <source>
        <dbReference type="ARBA" id="ARBA00022741"/>
    </source>
</evidence>
<evidence type="ECO:0000256" key="9">
    <source>
        <dbReference type="ARBA" id="ARBA00022842"/>
    </source>
</evidence>
<dbReference type="STRING" id="67285.AQI88_08905"/>
<keyword evidence="2" id="KW-0597">Phosphoprotein</keyword>
<name>A0A101NQ27_9ACTN</name>
<feature type="domain" description="PAS" evidence="16">
    <location>
        <begin position="298"/>
        <end position="334"/>
    </location>
</feature>
<dbReference type="InterPro" id="IPR001932">
    <property type="entry name" value="PPM-type_phosphatase-like_dom"/>
</dbReference>
<evidence type="ECO:0000256" key="14">
    <source>
        <dbReference type="ARBA" id="ARBA00075117"/>
    </source>
</evidence>
<gene>
    <name evidence="17" type="ORF">AQI88_08905</name>
</gene>
<dbReference type="InterPro" id="IPR052016">
    <property type="entry name" value="Bact_Sigma-Reg"/>
</dbReference>
<dbReference type="SMART" id="SM00331">
    <property type="entry name" value="PP2C_SIG"/>
    <property type="match status" value="1"/>
</dbReference>
<dbReference type="Pfam" id="PF13185">
    <property type="entry name" value="GAF_2"/>
    <property type="match status" value="1"/>
</dbReference>
<evidence type="ECO:0000256" key="2">
    <source>
        <dbReference type="ARBA" id="ARBA00022553"/>
    </source>
</evidence>
<comment type="caution">
    <text evidence="17">The sequence shown here is derived from an EMBL/GenBank/DDBJ whole genome shotgun (WGS) entry which is preliminary data.</text>
</comment>
<evidence type="ECO:0000256" key="15">
    <source>
        <dbReference type="ARBA" id="ARBA00081350"/>
    </source>
</evidence>
<evidence type="ECO:0000256" key="12">
    <source>
        <dbReference type="ARBA" id="ARBA00047761"/>
    </source>
</evidence>
<feature type="domain" description="PAS" evidence="16">
    <location>
        <begin position="190"/>
        <end position="246"/>
    </location>
</feature>
<evidence type="ECO:0000256" key="8">
    <source>
        <dbReference type="ARBA" id="ARBA00022840"/>
    </source>
</evidence>
<evidence type="ECO:0000256" key="13">
    <source>
        <dbReference type="ARBA" id="ARBA00056274"/>
    </source>
</evidence>
<dbReference type="GO" id="GO:0046872">
    <property type="term" value="F:metal ion binding"/>
    <property type="evidence" value="ECO:0007669"/>
    <property type="project" value="UniProtKB-KW"/>
</dbReference>
<dbReference type="SMART" id="SM00065">
    <property type="entry name" value="GAF"/>
    <property type="match status" value="1"/>
</dbReference>
<evidence type="ECO:0000256" key="7">
    <source>
        <dbReference type="ARBA" id="ARBA00022801"/>
    </source>
</evidence>
<dbReference type="AlphaFoldDB" id="A0A101NQ27"/>
<keyword evidence="3" id="KW-0808">Transferase</keyword>
<dbReference type="PROSITE" id="PS50112">
    <property type="entry name" value="PAS"/>
    <property type="match status" value="2"/>
</dbReference>
<dbReference type="EC" id="3.1.3.16" evidence="1"/>
<keyword evidence="6" id="KW-0418">Kinase</keyword>
<dbReference type="OrthoDB" id="118142at2"/>
<evidence type="ECO:0000256" key="6">
    <source>
        <dbReference type="ARBA" id="ARBA00022777"/>
    </source>
</evidence>
<accession>A0A101NQ27</accession>
<evidence type="ECO:0000256" key="3">
    <source>
        <dbReference type="ARBA" id="ARBA00022679"/>
    </source>
</evidence>
<dbReference type="Pfam" id="PF07228">
    <property type="entry name" value="SpoIIE"/>
    <property type="match status" value="1"/>
</dbReference>
<dbReference type="FunFam" id="3.60.40.10:FF:000005">
    <property type="entry name" value="Serine/threonine protein phosphatase"/>
    <property type="match status" value="1"/>
</dbReference>
<dbReference type="InterPro" id="IPR029016">
    <property type="entry name" value="GAF-like_dom_sf"/>
</dbReference>
<dbReference type="CDD" id="cd00130">
    <property type="entry name" value="PAS"/>
    <property type="match status" value="1"/>
</dbReference>
<dbReference type="EMBL" id="LMWL01000012">
    <property type="protein sequence ID" value="KUM97114.1"/>
    <property type="molecule type" value="Genomic_DNA"/>
</dbReference>
<keyword evidence="18" id="KW-1185">Reference proteome</keyword>
<dbReference type="GO" id="GO:0016301">
    <property type="term" value="F:kinase activity"/>
    <property type="evidence" value="ECO:0007669"/>
    <property type="project" value="UniProtKB-KW"/>
</dbReference>
<comment type="catalytic activity">
    <reaction evidence="12">
        <text>O-phospho-L-seryl-[protein] + H2O = L-seryl-[protein] + phosphate</text>
        <dbReference type="Rhea" id="RHEA:20629"/>
        <dbReference type="Rhea" id="RHEA-COMP:9863"/>
        <dbReference type="Rhea" id="RHEA-COMP:11604"/>
        <dbReference type="ChEBI" id="CHEBI:15377"/>
        <dbReference type="ChEBI" id="CHEBI:29999"/>
        <dbReference type="ChEBI" id="CHEBI:43474"/>
        <dbReference type="ChEBI" id="CHEBI:83421"/>
        <dbReference type="EC" id="3.1.3.16"/>
    </reaction>
</comment>
<evidence type="ECO:0000256" key="1">
    <source>
        <dbReference type="ARBA" id="ARBA00013081"/>
    </source>
</evidence>
<dbReference type="InterPro" id="IPR036457">
    <property type="entry name" value="PPM-type-like_dom_sf"/>
</dbReference>
<dbReference type="Pfam" id="PF08448">
    <property type="entry name" value="PAS_4"/>
    <property type="match status" value="1"/>
</dbReference>
<dbReference type="PANTHER" id="PTHR43156:SF2">
    <property type="entry name" value="STAGE II SPORULATION PROTEIN E"/>
    <property type="match status" value="1"/>
</dbReference>
<keyword evidence="9" id="KW-0460">Magnesium</keyword>
<dbReference type="Proteomes" id="UP000054241">
    <property type="component" value="Unassembled WGS sequence"/>
</dbReference>
<evidence type="ECO:0000313" key="17">
    <source>
        <dbReference type="EMBL" id="KUM97114.1"/>
    </source>
</evidence>
<keyword evidence="11" id="KW-0464">Manganese</keyword>
<dbReference type="Gene3D" id="3.30.450.20">
    <property type="entry name" value="PAS domain"/>
    <property type="match status" value="2"/>
</dbReference>
<dbReference type="Gene3D" id="3.60.40.10">
    <property type="entry name" value="PPM-type phosphatase domain"/>
    <property type="match status" value="1"/>
</dbReference>
<dbReference type="GO" id="GO:0004722">
    <property type="term" value="F:protein serine/threonine phosphatase activity"/>
    <property type="evidence" value="ECO:0007669"/>
    <property type="project" value="UniProtKB-EC"/>
</dbReference>
<reference evidence="17 18" key="1">
    <citation type="submission" date="2015-10" db="EMBL/GenBank/DDBJ databases">
        <title>Draft genome sequence of Streptomyces cellostaticus DSM 40189, type strain for the species Streptomyces cellostaticus.</title>
        <authorList>
            <person name="Ruckert C."/>
            <person name="Winkler A."/>
            <person name="Kalinowski J."/>
            <person name="Kampfer P."/>
            <person name="Glaeser S."/>
        </authorList>
    </citation>
    <scope>NUCLEOTIDE SEQUENCE [LARGE SCALE GENOMIC DNA]</scope>
    <source>
        <strain evidence="17 18">DSM 40189</strain>
    </source>
</reference>
<dbReference type="PANTHER" id="PTHR43156">
    <property type="entry name" value="STAGE II SPORULATION PROTEIN E-RELATED"/>
    <property type="match status" value="1"/>
</dbReference>
<evidence type="ECO:0000256" key="4">
    <source>
        <dbReference type="ARBA" id="ARBA00022723"/>
    </source>
</evidence>
<dbReference type="Gene3D" id="3.30.450.40">
    <property type="match status" value="1"/>
</dbReference>
<evidence type="ECO:0000256" key="11">
    <source>
        <dbReference type="ARBA" id="ARBA00023211"/>
    </source>
</evidence>
<keyword evidence="7" id="KW-0378">Hydrolase</keyword>
<dbReference type="SMART" id="SM00091">
    <property type="entry name" value="PAS"/>
    <property type="match status" value="2"/>
</dbReference>
<dbReference type="SUPFAM" id="SSF55781">
    <property type="entry name" value="GAF domain-like"/>
    <property type="match status" value="1"/>
</dbReference>
<organism evidence="17 18">
    <name type="scientific">Streptomyces cellostaticus</name>
    <dbReference type="NCBI Taxonomy" id="67285"/>
    <lineage>
        <taxon>Bacteria</taxon>
        <taxon>Bacillati</taxon>
        <taxon>Actinomycetota</taxon>
        <taxon>Actinomycetes</taxon>
        <taxon>Kitasatosporales</taxon>
        <taxon>Streptomycetaceae</taxon>
        <taxon>Streptomyces</taxon>
    </lineage>
</organism>
<dbReference type="SUPFAM" id="SSF55785">
    <property type="entry name" value="PYP-like sensor domain (PAS domain)"/>
    <property type="match status" value="2"/>
</dbReference>
<keyword evidence="10" id="KW-0904">Protein phosphatase</keyword>
<dbReference type="InterPro" id="IPR000014">
    <property type="entry name" value="PAS"/>
</dbReference>
<protein>
    <recommendedName>
        <fullName evidence="1">protein-serine/threonine phosphatase</fullName>
        <ecNumber evidence="1">3.1.3.16</ecNumber>
    </recommendedName>
    <alternativeName>
        <fullName evidence="15">Protein-serine/threonine phosphatase</fullName>
    </alternativeName>
    <alternativeName>
        <fullName evidence="14">Serine/threonine-protein kinase</fullName>
    </alternativeName>
</protein>
<evidence type="ECO:0000256" key="10">
    <source>
        <dbReference type="ARBA" id="ARBA00022912"/>
    </source>
</evidence>
<sequence>MAGSGERAVRTRSRLAALLVETSTGALGAAQGHVSGVYLRSSTPGLLRLAVLVGLPGPLFRPWWRLHVGRPFPVADAYRLGVQVLLPNATETVRRYPQFAAGLPFPFGSVHVPVPGGSEPLGVLTVLWPSASDTTDELVDRELLARLAEGLGAELLGLADGDEAAVAWDGEPLCVRPPVTQPREARMGRFTWDPATSAVHADNRLYALLGLKPDEFAGTGPALADAVSPSDAHRILAALRETGAGKPPPGPLHLRSGDGFPRLLDLWPGPGPEAGGAPLVDGVVHDPGPAAAADGAADLLPQGVFCVDRLGLIVYVNAAAARMAGRDRAWLLGRPLGEAMPWLTGPPYDDHLRGALLSAEPVHFHVRHPAAEPGAGDWLALSVHPGPDILTCTLAPASRMDAPMEPARAGPGLHAPEEAVTGDPSMTPLYRPIALAIALTDAVTARQVSAVVVQELLPAFGGRRLAIYLLQDRHLYLAWETGFPQGFLAPFEGVGLDAHLPGVETLTTGRPLFFESMQQLDATYPGIPLDAEEGARAFLPLISSGRPVGSCILGFDRPRSFSTEERTVLTALAGLIAHAMEKAQRYDTEAALARGLQQALLPRRLSAHPQVETAGRYLPGTQGMDVGGDWYDVVEAGDGLALVIGDVQGHGVQAAATMGQLRSAVRAFALGDRPPDEVMSGTNHLLIDLDPGQFASCCYLRLDPATGQARAARAGHPPPLLRCPDGRTRVLDLPGGVVLGVDPQAQYPVAELRLEPEAILALYTDGLVERPGADIDDGISALRLALAKAGAAAGRRGARSLAGVADRLTSTARHATDRPDDVALLLATRRPAPAHRR</sequence>
<keyword evidence="5" id="KW-0547">Nucleotide-binding</keyword>
<dbReference type="InterPro" id="IPR013656">
    <property type="entry name" value="PAS_4"/>
</dbReference>
<evidence type="ECO:0000313" key="18">
    <source>
        <dbReference type="Proteomes" id="UP000054241"/>
    </source>
</evidence>
<dbReference type="RefSeq" id="WP_066994631.1">
    <property type="nucleotide sequence ID" value="NZ_BNDU01000004.1"/>
</dbReference>
<dbReference type="GO" id="GO:0005524">
    <property type="term" value="F:ATP binding"/>
    <property type="evidence" value="ECO:0007669"/>
    <property type="project" value="UniProtKB-KW"/>
</dbReference>
<evidence type="ECO:0000259" key="16">
    <source>
        <dbReference type="PROSITE" id="PS50112"/>
    </source>
</evidence>
<dbReference type="InterPro" id="IPR035965">
    <property type="entry name" value="PAS-like_dom_sf"/>
</dbReference>
<proteinExistence type="predicted"/>
<keyword evidence="8" id="KW-0067">ATP-binding</keyword>
<dbReference type="InterPro" id="IPR003018">
    <property type="entry name" value="GAF"/>
</dbReference>
<keyword evidence="4" id="KW-0479">Metal-binding</keyword>